<protein>
    <submittedName>
        <fullName evidence="1">Uncharacterized protein</fullName>
    </submittedName>
</protein>
<dbReference type="EMBL" id="JABFTP020000021">
    <property type="protein sequence ID" value="KAL3270256.1"/>
    <property type="molecule type" value="Genomic_DNA"/>
</dbReference>
<organism evidence="1 2">
    <name type="scientific">Cryptolaemus montrouzieri</name>
    <dbReference type="NCBI Taxonomy" id="559131"/>
    <lineage>
        <taxon>Eukaryota</taxon>
        <taxon>Metazoa</taxon>
        <taxon>Ecdysozoa</taxon>
        <taxon>Arthropoda</taxon>
        <taxon>Hexapoda</taxon>
        <taxon>Insecta</taxon>
        <taxon>Pterygota</taxon>
        <taxon>Neoptera</taxon>
        <taxon>Endopterygota</taxon>
        <taxon>Coleoptera</taxon>
        <taxon>Polyphaga</taxon>
        <taxon>Cucujiformia</taxon>
        <taxon>Coccinelloidea</taxon>
        <taxon>Coccinellidae</taxon>
        <taxon>Scymninae</taxon>
        <taxon>Scymnini</taxon>
        <taxon>Cryptolaemus</taxon>
    </lineage>
</organism>
<sequence>MEMEEFEKLGVFLQAIPAYDLQSELHCKHINILSFLGKINLDRKLLGVLAQCLKKEFGKQVFMNYEYINKFVSILCGFGVEDLEQINEDNFILINQEVFISLDQCNSHQRQVLYEIAVRPTVYGIPQGWSKSVVRTIGTLLAITPIKDLIEMDPLAFQGLQPKVLRALDDEKIHTLKVYLRYFDLSTKNEFWKIVGVPSGFRRVKREYSFLYSLILTSYAVKYVKI</sequence>
<accession>A0ABD2MV45</accession>
<evidence type="ECO:0000313" key="1">
    <source>
        <dbReference type="EMBL" id="KAL3270256.1"/>
    </source>
</evidence>
<name>A0ABD2MV45_9CUCU</name>
<keyword evidence="2" id="KW-1185">Reference proteome</keyword>
<evidence type="ECO:0000313" key="2">
    <source>
        <dbReference type="Proteomes" id="UP001516400"/>
    </source>
</evidence>
<reference evidence="1 2" key="1">
    <citation type="journal article" date="2021" name="BMC Biol.">
        <title>Horizontally acquired antibacterial genes associated with adaptive radiation of ladybird beetles.</title>
        <authorList>
            <person name="Li H.S."/>
            <person name="Tang X.F."/>
            <person name="Huang Y.H."/>
            <person name="Xu Z.Y."/>
            <person name="Chen M.L."/>
            <person name="Du X.Y."/>
            <person name="Qiu B.Y."/>
            <person name="Chen P.T."/>
            <person name="Zhang W."/>
            <person name="Slipinski A."/>
            <person name="Escalona H.E."/>
            <person name="Waterhouse R.M."/>
            <person name="Zwick A."/>
            <person name="Pang H."/>
        </authorList>
    </citation>
    <scope>NUCLEOTIDE SEQUENCE [LARGE SCALE GENOMIC DNA]</scope>
    <source>
        <strain evidence="1">SYSU2018</strain>
    </source>
</reference>
<gene>
    <name evidence="1" type="ORF">HHI36_009312</name>
</gene>
<proteinExistence type="predicted"/>
<dbReference type="Proteomes" id="UP001516400">
    <property type="component" value="Unassembled WGS sequence"/>
</dbReference>
<dbReference type="AlphaFoldDB" id="A0ABD2MV45"/>
<comment type="caution">
    <text evidence="1">The sequence shown here is derived from an EMBL/GenBank/DDBJ whole genome shotgun (WGS) entry which is preliminary data.</text>
</comment>